<dbReference type="AlphaFoldDB" id="A0A9W7DAG3"/>
<reference evidence="2" key="1">
    <citation type="submission" date="2023-04" db="EMBL/GenBank/DDBJ databases">
        <title>Phytophthora lilii NBRC 32176.</title>
        <authorList>
            <person name="Ichikawa N."/>
            <person name="Sato H."/>
            <person name="Tonouchi N."/>
        </authorList>
    </citation>
    <scope>NUCLEOTIDE SEQUENCE</scope>
    <source>
        <strain evidence="2">NBRC 32176</strain>
    </source>
</reference>
<proteinExistence type="predicted"/>
<gene>
    <name evidence="2" type="ORF">Plil01_001832500</name>
</gene>
<feature type="chain" id="PRO_5040725233" evidence="1">
    <location>
        <begin position="23"/>
        <end position="137"/>
    </location>
</feature>
<keyword evidence="1" id="KW-0732">Signal</keyword>
<keyword evidence="3" id="KW-1185">Reference proteome</keyword>
<organism evidence="2 3">
    <name type="scientific">Phytophthora lilii</name>
    <dbReference type="NCBI Taxonomy" id="2077276"/>
    <lineage>
        <taxon>Eukaryota</taxon>
        <taxon>Sar</taxon>
        <taxon>Stramenopiles</taxon>
        <taxon>Oomycota</taxon>
        <taxon>Peronosporomycetes</taxon>
        <taxon>Peronosporales</taxon>
        <taxon>Peronosporaceae</taxon>
        <taxon>Phytophthora</taxon>
    </lineage>
</organism>
<accession>A0A9W7DAG3</accession>
<evidence type="ECO:0000313" key="2">
    <source>
        <dbReference type="EMBL" id="GMF65705.1"/>
    </source>
</evidence>
<evidence type="ECO:0000313" key="3">
    <source>
        <dbReference type="Proteomes" id="UP001165083"/>
    </source>
</evidence>
<comment type="caution">
    <text evidence="2">The sequence shown here is derived from an EMBL/GenBank/DDBJ whole genome shotgun (WGS) entry which is preliminary data.</text>
</comment>
<protein>
    <submittedName>
        <fullName evidence="2">Unnamed protein product</fullName>
    </submittedName>
</protein>
<feature type="signal peptide" evidence="1">
    <location>
        <begin position="1"/>
        <end position="22"/>
    </location>
</feature>
<dbReference type="EMBL" id="BSXW01012495">
    <property type="protein sequence ID" value="GMF65705.1"/>
    <property type="molecule type" value="Genomic_DNA"/>
</dbReference>
<name>A0A9W7DAG3_9STRA</name>
<sequence>MLRSWLLSIILLTPFGAEICCAWEVSLTLWSFEGAASRFQHFTLSADQTCYAVSTCALESISFAKWSTIPRNTKLVFYSDDSCSVMNYFATRNDDKSLSFSKAGVNENVSAVMILDDVSISVKHSNICSNLYVSGAS</sequence>
<dbReference type="Proteomes" id="UP001165083">
    <property type="component" value="Unassembled WGS sequence"/>
</dbReference>
<evidence type="ECO:0000256" key="1">
    <source>
        <dbReference type="SAM" id="SignalP"/>
    </source>
</evidence>